<name>A0A3B1AK10_9ZZZZ</name>
<protein>
    <recommendedName>
        <fullName evidence="2">Protein Smg homolog</fullName>
    </recommendedName>
</protein>
<gene>
    <name evidence="1" type="ORF">MNBD_GAMMA26-992</name>
</gene>
<accession>A0A3B1AK10</accession>
<dbReference type="InterPro" id="IPR007456">
    <property type="entry name" value="Smg"/>
</dbReference>
<organism evidence="1">
    <name type="scientific">hydrothermal vent metagenome</name>
    <dbReference type="NCBI Taxonomy" id="652676"/>
    <lineage>
        <taxon>unclassified sequences</taxon>
        <taxon>metagenomes</taxon>
        <taxon>ecological metagenomes</taxon>
    </lineage>
</organism>
<dbReference type="PANTHER" id="PTHR38692:SF1">
    <property type="entry name" value="PROTEIN SMG"/>
    <property type="match status" value="1"/>
</dbReference>
<sequence>MNENVVDILIYLFENCMDMEQTATPSQGELQAELAQVGFPDAMIKKAFQWLDELAWRQSSCQQNAQADHAIRIYAAHEIIRLDTECRGLLLFLEQHKILDQISRELVIDRALALDTAHISVDELRWIVLLVLMNQPGQESAFARMEDLIYNEDSQYLH</sequence>
<evidence type="ECO:0008006" key="2">
    <source>
        <dbReference type="Google" id="ProtNLM"/>
    </source>
</evidence>
<dbReference type="EMBL" id="UOFX01000011">
    <property type="protein sequence ID" value="VAX06256.1"/>
    <property type="molecule type" value="Genomic_DNA"/>
</dbReference>
<evidence type="ECO:0000313" key="1">
    <source>
        <dbReference type="EMBL" id="VAX06256.1"/>
    </source>
</evidence>
<dbReference type="Pfam" id="PF04361">
    <property type="entry name" value="DUF494"/>
    <property type="match status" value="1"/>
</dbReference>
<dbReference type="HAMAP" id="MF_00598">
    <property type="entry name" value="Smg"/>
    <property type="match status" value="1"/>
</dbReference>
<proteinExistence type="inferred from homology"/>
<dbReference type="AlphaFoldDB" id="A0A3B1AK10"/>
<reference evidence="1" key="1">
    <citation type="submission" date="2018-06" db="EMBL/GenBank/DDBJ databases">
        <authorList>
            <person name="Zhirakovskaya E."/>
        </authorList>
    </citation>
    <scope>NUCLEOTIDE SEQUENCE</scope>
</reference>
<dbReference type="PANTHER" id="PTHR38692">
    <property type="entry name" value="PROTEIN SMG"/>
    <property type="match status" value="1"/>
</dbReference>